<reference evidence="1 2" key="2">
    <citation type="journal article" date="2017" name="Front. Plant Sci.">
        <title>Gene Classification and Mining of Molecular Markers Useful in Red Clover (Trifolium pratense) Breeding.</title>
        <authorList>
            <person name="Istvanek J."/>
            <person name="Dluhosova J."/>
            <person name="Dluhos P."/>
            <person name="Patkova L."/>
            <person name="Nedelnik J."/>
            <person name="Repkova J."/>
        </authorList>
    </citation>
    <scope>NUCLEOTIDE SEQUENCE [LARGE SCALE GENOMIC DNA]</scope>
    <source>
        <strain evidence="2">cv. Tatra</strain>
        <tissue evidence="1">Young leaves</tissue>
    </source>
</reference>
<feature type="non-terminal residue" evidence="1">
    <location>
        <position position="1"/>
    </location>
</feature>
<gene>
    <name evidence="1" type="ORF">L195_g061733</name>
</gene>
<comment type="caution">
    <text evidence="1">The sequence shown here is derived from an EMBL/GenBank/DDBJ whole genome shotgun (WGS) entry which is preliminary data.</text>
</comment>
<reference evidence="1 2" key="1">
    <citation type="journal article" date="2014" name="Am. J. Bot.">
        <title>Genome assembly and annotation for red clover (Trifolium pratense; Fabaceae).</title>
        <authorList>
            <person name="Istvanek J."/>
            <person name="Jaros M."/>
            <person name="Krenek A."/>
            <person name="Repkova J."/>
        </authorList>
    </citation>
    <scope>NUCLEOTIDE SEQUENCE [LARGE SCALE GENOMIC DNA]</scope>
    <source>
        <strain evidence="2">cv. Tatra</strain>
        <tissue evidence="1">Young leaves</tissue>
    </source>
</reference>
<sequence length="105" mass="11658">ELESQIHELELKLEERAKQVVSEVVDEEEKVVDPAGVYAAFSRARLVQTIMDLNDSMIDAASSQFTNAVEQLKLLNADKDLTLEGMDEDKVVRDGAIVTPPDDEV</sequence>
<protein>
    <submittedName>
        <fullName evidence="1">Uncharacterized protein</fullName>
    </submittedName>
</protein>
<proteinExistence type="predicted"/>
<organism evidence="1 2">
    <name type="scientific">Trifolium pratense</name>
    <name type="common">Red clover</name>
    <dbReference type="NCBI Taxonomy" id="57577"/>
    <lineage>
        <taxon>Eukaryota</taxon>
        <taxon>Viridiplantae</taxon>
        <taxon>Streptophyta</taxon>
        <taxon>Embryophyta</taxon>
        <taxon>Tracheophyta</taxon>
        <taxon>Spermatophyta</taxon>
        <taxon>Magnoliopsida</taxon>
        <taxon>eudicotyledons</taxon>
        <taxon>Gunneridae</taxon>
        <taxon>Pentapetalae</taxon>
        <taxon>rosids</taxon>
        <taxon>fabids</taxon>
        <taxon>Fabales</taxon>
        <taxon>Fabaceae</taxon>
        <taxon>Papilionoideae</taxon>
        <taxon>50 kb inversion clade</taxon>
        <taxon>NPAAA clade</taxon>
        <taxon>Hologalegina</taxon>
        <taxon>IRL clade</taxon>
        <taxon>Trifolieae</taxon>
        <taxon>Trifolium</taxon>
    </lineage>
</organism>
<dbReference type="AlphaFoldDB" id="A0A2K3KBI8"/>
<dbReference type="EMBL" id="ASHM01157159">
    <property type="protein sequence ID" value="PNX63646.1"/>
    <property type="molecule type" value="Genomic_DNA"/>
</dbReference>
<evidence type="ECO:0000313" key="2">
    <source>
        <dbReference type="Proteomes" id="UP000236291"/>
    </source>
</evidence>
<dbReference type="Proteomes" id="UP000236291">
    <property type="component" value="Unassembled WGS sequence"/>
</dbReference>
<name>A0A2K3KBI8_TRIPR</name>
<accession>A0A2K3KBI8</accession>
<evidence type="ECO:0000313" key="1">
    <source>
        <dbReference type="EMBL" id="PNX63646.1"/>
    </source>
</evidence>